<dbReference type="Pfam" id="PF02911">
    <property type="entry name" value="Formyl_trans_C"/>
    <property type="match status" value="1"/>
</dbReference>
<dbReference type="InterPro" id="IPR041711">
    <property type="entry name" value="Met-tRNA-FMT_N"/>
</dbReference>
<protein>
    <recommendedName>
        <fullName evidence="2">methionyl-tRNA formyltransferase</fullName>
        <ecNumber evidence="2">2.1.2.9</ecNumber>
    </recommendedName>
</protein>
<reference evidence="7" key="1">
    <citation type="submission" date="2016-10" db="EMBL/GenBank/DDBJ databases">
        <title>Sequence of Gallionella enrichment culture.</title>
        <authorList>
            <person name="Poehlein A."/>
            <person name="Muehling M."/>
            <person name="Daniel R."/>
        </authorList>
    </citation>
    <scope>NUCLEOTIDE SEQUENCE</scope>
</reference>
<feature type="domain" description="Formyl transferase C-terminal" evidence="6">
    <location>
        <begin position="205"/>
        <end position="297"/>
    </location>
</feature>
<dbReference type="InterPro" id="IPR036477">
    <property type="entry name" value="Formyl_transf_N_sf"/>
</dbReference>
<name>A0A1J5S4A6_9ZZZZ</name>
<comment type="caution">
    <text evidence="7">The sequence shown here is derived from an EMBL/GenBank/DDBJ whole genome shotgun (WGS) entry which is preliminary data.</text>
</comment>
<dbReference type="InterPro" id="IPR011034">
    <property type="entry name" value="Formyl_transferase-like_C_sf"/>
</dbReference>
<dbReference type="PANTHER" id="PTHR11138">
    <property type="entry name" value="METHIONYL-TRNA FORMYLTRANSFERASE"/>
    <property type="match status" value="1"/>
</dbReference>
<sequence>MSLRLVFMGTPDFSVSILAALLAAGHEIRAVYSQPPRPAGRGHKEQPSPVHAFAAAQGLPVFTPRSLKAAEEQAAFAALGADAAVVAAYGLILPPAVLEAPRHGCFNVHASLLPRWRGAAPIQRAIAAGDAVSGVTIMRMDQGLDTGAMLLKGETPITAETTGQSLHDALAAQGAALMVEALARLQAGSLTATPQPADGVTYAAKLSKDEGRLDWSRPAVELERQARAFTPWPGVWFLHGGERIKVLRAEVTAGRGAPGTLLDDALTVACGEGALRLLVLQRAGKSALAAGDFLRGHPLPKGLVLCPATN</sequence>
<dbReference type="SUPFAM" id="SSF50486">
    <property type="entry name" value="FMT C-terminal domain-like"/>
    <property type="match status" value="1"/>
</dbReference>
<dbReference type="InterPro" id="IPR044135">
    <property type="entry name" value="Met-tRNA-FMT_C"/>
</dbReference>
<dbReference type="CDD" id="cd08704">
    <property type="entry name" value="Met_tRNA_FMT_C"/>
    <property type="match status" value="1"/>
</dbReference>
<organism evidence="7">
    <name type="scientific">mine drainage metagenome</name>
    <dbReference type="NCBI Taxonomy" id="410659"/>
    <lineage>
        <taxon>unclassified sequences</taxon>
        <taxon>metagenomes</taxon>
        <taxon>ecological metagenomes</taxon>
    </lineage>
</organism>
<dbReference type="EC" id="2.1.2.9" evidence="2"/>
<dbReference type="HAMAP" id="MF_00182">
    <property type="entry name" value="Formyl_trans"/>
    <property type="match status" value="1"/>
</dbReference>
<dbReference type="InterPro" id="IPR005794">
    <property type="entry name" value="Fmt"/>
</dbReference>
<proteinExistence type="inferred from homology"/>
<evidence type="ECO:0000259" key="6">
    <source>
        <dbReference type="Pfam" id="PF02911"/>
    </source>
</evidence>
<evidence type="ECO:0000256" key="2">
    <source>
        <dbReference type="ARBA" id="ARBA00012261"/>
    </source>
</evidence>
<evidence type="ECO:0000259" key="5">
    <source>
        <dbReference type="Pfam" id="PF00551"/>
    </source>
</evidence>
<dbReference type="Gene3D" id="3.40.50.170">
    <property type="entry name" value="Formyl transferase, N-terminal domain"/>
    <property type="match status" value="1"/>
</dbReference>
<evidence type="ECO:0000256" key="4">
    <source>
        <dbReference type="ARBA" id="ARBA00022917"/>
    </source>
</evidence>
<dbReference type="InterPro" id="IPR037022">
    <property type="entry name" value="Formyl_trans_C_sf"/>
</dbReference>
<dbReference type="Pfam" id="PF00551">
    <property type="entry name" value="Formyl_trans_N"/>
    <property type="match status" value="1"/>
</dbReference>
<keyword evidence="3 7" id="KW-0808">Transferase</keyword>
<dbReference type="InterPro" id="IPR005793">
    <property type="entry name" value="Formyl_trans_C"/>
</dbReference>
<accession>A0A1J5S4A6</accession>
<dbReference type="NCBIfam" id="TIGR00460">
    <property type="entry name" value="fmt"/>
    <property type="match status" value="1"/>
</dbReference>
<dbReference type="CDD" id="cd08646">
    <property type="entry name" value="FMT_core_Met-tRNA-FMT_N"/>
    <property type="match status" value="1"/>
</dbReference>
<evidence type="ECO:0000256" key="1">
    <source>
        <dbReference type="ARBA" id="ARBA00010699"/>
    </source>
</evidence>
<evidence type="ECO:0000313" key="7">
    <source>
        <dbReference type="EMBL" id="OIQ96579.1"/>
    </source>
</evidence>
<dbReference type="AlphaFoldDB" id="A0A1J5S4A6"/>
<dbReference type="FunFam" id="3.40.50.12230:FF:000001">
    <property type="entry name" value="Methionyl-tRNA formyltransferase"/>
    <property type="match status" value="1"/>
</dbReference>
<dbReference type="GO" id="GO:0004479">
    <property type="term" value="F:methionyl-tRNA formyltransferase activity"/>
    <property type="evidence" value="ECO:0007669"/>
    <property type="project" value="UniProtKB-EC"/>
</dbReference>
<feature type="domain" description="Formyl transferase N-terminal" evidence="5">
    <location>
        <begin position="4"/>
        <end position="182"/>
    </location>
</feature>
<dbReference type="SUPFAM" id="SSF53328">
    <property type="entry name" value="Formyltransferase"/>
    <property type="match status" value="1"/>
</dbReference>
<dbReference type="EMBL" id="MLJW01000146">
    <property type="protein sequence ID" value="OIQ96579.1"/>
    <property type="molecule type" value="Genomic_DNA"/>
</dbReference>
<dbReference type="InterPro" id="IPR002376">
    <property type="entry name" value="Formyl_transf_N"/>
</dbReference>
<gene>
    <name evidence="7" type="primary">fmt_9</name>
    <name evidence="7" type="ORF">GALL_214050</name>
</gene>
<evidence type="ECO:0000256" key="3">
    <source>
        <dbReference type="ARBA" id="ARBA00022679"/>
    </source>
</evidence>
<dbReference type="Gene3D" id="3.10.25.10">
    <property type="entry name" value="Formyl transferase, C-terminal domain"/>
    <property type="match status" value="1"/>
</dbReference>
<dbReference type="GO" id="GO:0005829">
    <property type="term" value="C:cytosol"/>
    <property type="evidence" value="ECO:0007669"/>
    <property type="project" value="TreeGrafter"/>
</dbReference>
<keyword evidence="4" id="KW-0648">Protein biosynthesis</keyword>
<dbReference type="PANTHER" id="PTHR11138:SF5">
    <property type="entry name" value="METHIONYL-TRNA FORMYLTRANSFERASE, MITOCHONDRIAL"/>
    <property type="match status" value="1"/>
</dbReference>
<comment type="similarity">
    <text evidence="1">Belongs to the Fmt family.</text>
</comment>